<sequence>MVEEMAQEEKKSSGCGLMVLYNGVFRRRSSSTPRRSSSAGSIPPCGPAEAAGDAKSANSKRRRGASDEAALIGPAALAAEPRAPIAESRAQMPSNPQKGGVRRPPEPQVRALPGPPGLSGDLDSVIYDHQRAKESSTLVRASSSNVMLFGNLGNLRTGNPSSPPARNVLDYLPKTAKEMNAHAKPGNAHGGTNGVAGNLMNGDSRAIELAPAPVMCRALSRRLDPDELKDMGNEEYKKGRFAEALALYDRAILMNPEAASYWSNKAAALTGLGRLLEAVSMCREAVRIEPGYCRAHHRLGKLYFRLGEAEKALHHYRAAGSETSSVDSAKARTLQGHLTKRIEARKLRDWQTVLKEAQSAISAGADSAPQVFASQAEALLKLQRHQEADTVFIDAPTFDVDASTRFFGPAANAYFLSVRAQVNMAAGRFDDAVSQAQRAVMIDTSNKDVAAVSRRTRAVASSRFRGNELFKASKFAEACTAYGEGIDHDPQNSVLLCNRAACLSKVGKWEKAIEDCNMALKVRPAYHKARLRRADCYAKLEWWEASLQDYEALAQEMPGDEEVGKMRLHIQNQLKDREQKEGVKLGGNLITIKTNDQFNRIIISPGTCVVFFCNKADDSKMWLSMEQLCRQYPLVNFLKVDMEDNPSLVKSEEGTSVPSFKIYKNGSKVKDLAGSDHDLLESSLRVFSI</sequence>
<feature type="repeat" description="TPR" evidence="1">
    <location>
        <begin position="225"/>
        <end position="258"/>
    </location>
</feature>
<dbReference type="Gene3D" id="1.25.40.10">
    <property type="entry name" value="Tetratricopeptide repeat domain"/>
    <property type="match status" value="1"/>
</dbReference>
<evidence type="ECO:0000256" key="1">
    <source>
        <dbReference type="PROSITE-ProRule" id="PRU00339"/>
    </source>
</evidence>
<evidence type="ECO:0000259" key="3">
    <source>
        <dbReference type="Pfam" id="PF00085"/>
    </source>
</evidence>
<dbReference type="SMART" id="SM00028">
    <property type="entry name" value="TPR"/>
    <property type="match status" value="7"/>
</dbReference>
<dbReference type="InterPro" id="IPR013766">
    <property type="entry name" value="Thioredoxin_domain"/>
</dbReference>
<feature type="region of interest" description="Disordered" evidence="2">
    <location>
        <begin position="87"/>
        <end position="121"/>
    </location>
</feature>
<dbReference type="InterPro" id="IPR011990">
    <property type="entry name" value="TPR-like_helical_dom_sf"/>
</dbReference>
<dbReference type="Pfam" id="PF00085">
    <property type="entry name" value="Thioredoxin"/>
    <property type="match status" value="1"/>
</dbReference>
<evidence type="ECO:0000256" key="2">
    <source>
        <dbReference type="SAM" id="MobiDB-lite"/>
    </source>
</evidence>
<feature type="region of interest" description="Disordered" evidence="2">
    <location>
        <begin position="26"/>
        <end position="75"/>
    </location>
</feature>
<dbReference type="EMBL" id="GDJX01026594">
    <property type="protein sequence ID" value="JAT41342.1"/>
    <property type="molecule type" value="Transcribed_RNA"/>
</dbReference>
<dbReference type="PANTHER" id="PTHR46050:SF7">
    <property type="entry name" value="TETRATRICOPEPTIDE REPEAT (TPR)-LIKE SUPERFAMILY PROTEIN"/>
    <property type="match status" value="1"/>
</dbReference>
<dbReference type="CDD" id="cd02947">
    <property type="entry name" value="TRX_family"/>
    <property type="match status" value="1"/>
</dbReference>
<dbReference type="GO" id="GO:0006950">
    <property type="term" value="P:response to stress"/>
    <property type="evidence" value="ECO:0007669"/>
    <property type="project" value="UniProtKB-ARBA"/>
</dbReference>
<dbReference type="Pfam" id="PF13432">
    <property type="entry name" value="TPR_16"/>
    <property type="match status" value="1"/>
</dbReference>
<dbReference type="SUPFAM" id="SSF48452">
    <property type="entry name" value="TPR-like"/>
    <property type="match status" value="2"/>
</dbReference>
<dbReference type="InterPro" id="IPR036249">
    <property type="entry name" value="Thioredoxin-like_sf"/>
</dbReference>
<feature type="domain" description="Thioredoxin" evidence="3">
    <location>
        <begin position="624"/>
        <end position="680"/>
    </location>
</feature>
<keyword evidence="1" id="KW-0802">TPR repeat</keyword>
<organism evidence="4">
    <name type="scientific">Anthurium amnicola</name>
    <dbReference type="NCBI Taxonomy" id="1678845"/>
    <lineage>
        <taxon>Eukaryota</taxon>
        <taxon>Viridiplantae</taxon>
        <taxon>Streptophyta</taxon>
        <taxon>Embryophyta</taxon>
        <taxon>Tracheophyta</taxon>
        <taxon>Spermatophyta</taxon>
        <taxon>Magnoliopsida</taxon>
        <taxon>Liliopsida</taxon>
        <taxon>Araceae</taxon>
        <taxon>Pothoideae</taxon>
        <taxon>Potheae</taxon>
        <taxon>Anthurium</taxon>
    </lineage>
</organism>
<proteinExistence type="predicted"/>
<dbReference type="AlphaFoldDB" id="A0A1D1XG15"/>
<evidence type="ECO:0000313" key="4">
    <source>
        <dbReference type="EMBL" id="JAT41342.1"/>
    </source>
</evidence>
<dbReference type="Pfam" id="PF13181">
    <property type="entry name" value="TPR_8"/>
    <property type="match status" value="1"/>
</dbReference>
<name>A0A1D1XG15_9ARAE</name>
<reference evidence="4" key="1">
    <citation type="submission" date="2015-07" db="EMBL/GenBank/DDBJ databases">
        <title>Transcriptome Assembly of Anthurium amnicola.</title>
        <authorList>
            <person name="Suzuki J."/>
        </authorList>
    </citation>
    <scope>NUCLEOTIDE SEQUENCE</scope>
</reference>
<dbReference type="SUPFAM" id="SSF52833">
    <property type="entry name" value="Thioredoxin-like"/>
    <property type="match status" value="1"/>
</dbReference>
<dbReference type="PROSITE" id="PS50005">
    <property type="entry name" value="TPR"/>
    <property type="match status" value="1"/>
</dbReference>
<dbReference type="GO" id="GO:0005737">
    <property type="term" value="C:cytoplasm"/>
    <property type="evidence" value="ECO:0007669"/>
    <property type="project" value="TreeGrafter"/>
</dbReference>
<gene>
    <name evidence="4" type="primary">TTL3_0</name>
    <name evidence="4" type="ORF">g.44153</name>
</gene>
<accession>A0A1D1XG15</accession>
<dbReference type="PANTHER" id="PTHR46050">
    <property type="entry name" value="TPR REPEAT-CONTAINING THIOREDOXIN"/>
    <property type="match status" value="1"/>
</dbReference>
<dbReference type="Pfam" id="PF00515">
    <property type="entry name" value="TPR_1"/>
    <property type="match status" value="1"/>
</dbReference>
<dbReference type="Gene3D" id="3.40.30.10">
    <property type="entry name" value="Glutaredoxin"/>
    <property type="match status" value="1"/>
</dbReference>
<protein>
    <submittedName>
        <fullName evidence="4">Inactive TPR repeat-containing thioredoxin TTL3</fullName>
    </submittedName>
</protein>
<dbReference type="InterPro" id="IPR019734">
    <property type="entry name" value="TPR_rpt"/>
</dbReference>
<dbReference type="InterPro" id="IPR044534">
    <property type="entry name" value="TTL1-4"/>
</dbReference>